<evidence type="ECO:0000313" key="8">
    <source>
        <dbReference type="Proteomes" id="UP000478417"/>
    </source>
</evidence>
<evidence type="ECO:0000313" key="7">
    <source>
        <dbReference type="EMBL" id="NDV62376.1"/>
    </source>
</evidence>
<reference evidence="7 8" key="1">
    <citation type="submission" date="2020-02" db="EMBL/GenBank/DDBJ databases">
        <title>Albibacoteraceae fam. nov., the first described family within the subdivision 4 Verrucomicrobia.</title>
        <authorList>
            <person name="Xi F."/>
        </authorList>
    </citation>
    <scope>NUCLEOTIDE SEQUENCE [LARGE SCALE GENOMIC DNA]</scope>
    <source>
        <strain evidence="7 8">CK1056</strain>
    </source>
</reference>
<dbReference type="SUPFAM" id="SSF53474">
    <property type="entry name" value="alpha/beta-Hydrolases"/>
    <property type="match status" value="1"/>
</dbReference>
<sequence>MNEHLPHSIRSVAPELPVKHQHHGVTRVDPWHWLRERENPNVLAHLKAENTHTENWFARTGNLRDEIYQDLIGRIEQSNCSAVYPKGDYFYQSRIRKGQEYRAYYRKQRLIKGDWELYFDANEESRGEAYFDLGLLDISPDGNILAYSIDTAGEESYILRFRNLATGEDLPGRIENTCAEGEWDASGKNFYFVMEDETRRPDRIYRHRVGTNPGDAELVYTEADPLYYASIYKSQDSQFLFAVSESKETSEIHFMEAHIAKGKFQILFPRRPSIQYSVDHHEGHWLIRTNEDAPDFKLLRLPVNETGLQTAEVMVPPSDKVRLNDLLVLKDFLLLFEQTGGLDRIRVKSLRGEPEHFIEMPDPVYDLQESINAEYDTNFFNFTVSSPIRPSSTFRYNLKTRQSKLLREAKVPSGHDPERYTTYRINATGEDGVRIPVTVVHLKALGMDGSHPLYIHAYGAYGETVECGFRTSWLTWLERGFVVAIAHVRGGGLLGESWYQDGKLEKKENSFRDFIACADCLIEKGYSKAGKILIEGGSAGGLLVGAAINMRPELFKAAVATVPFVDVVTTMLDPSLPLTTIEYEEWGNPQEPEVFRRLLAYSPYDNIRETEYPALLATAGFNDPRVPYWEAAKWVAKLRKNQKGKNPILLKTNLDTGHSGASGRYEYWKEIAAEQAFLLTAIQPLDVPGS</sequence>
<evidence type="ECO:0000256" key="1">
    <source>
        <dbReference type="ARBA" id="ARBA00005228"/>
    </source>
</evidence>
<evidence type="ECO:0000256" key="4">
    <source>
        <dbReference type="ARBA" id="ARBA00022825"/>
    </source>
</evidence>
<dbReference type="InterPro" id="IPR029058">
    <property type="entry name" value="AB_hydrolase_fold"/>
</dbReference>
<keyword evidence="4" id="KW-0720">Serine protease</keyword>
<name>A0A6B2M1X2_9BACT</name>
<feature type="domain" description="Peptidase S9 prolyl oligopeptidase catalytic" evidence="5">
    <location>
        <begin position="474"/>
        <end position="682"/>
    </location>
</feature>
<protein>
    <submittedName>
        <fullName evidence="7">S9 family peptidase</fullName>
    </submittedName>
</protein>
<feature type="domain" description="Peptidase S9A N-terminal" evidence="6">
    <location>
        <begin position="20"/>
        <end position="408"/>
    </location>
</feature>
<keyword evidence="3" id="KW-0378">Hydrolase</keyword>
<dbReference type="Pfam" id="PF00326">
    <property type="entry name" value="Peptidase_S9"/>
    <property type="match status" value="1"/>
</dbReference>
<comment type="caution">
    <text evidence="7">The sequence shown here is derived from an EMBL/GenBank/DDBJ whole genome shotgun (WGS) entry which is preliminary data.</text>
</comment>
<organism evidence="7 8">
    <name type="scientific">Oceanipulchritudo coccoides</name>
    <dbReference type="NCBI Taxonomy" id="2706888"/>
    <lineage>
        <taxon>Bacteria</taxon>
        <taxon>Pseudomonadati</taxon>
        <taxon>Verrucomicrobiota</taxon>
        <taxon>Opitutia</taxon>
        <taxon>Puniceicoccales</taxon>
        <taxon>Oceanipulchritudinaceae</taxon>
        <taxon>Oceanipulchritudo</taxon>
    </lineage>
</organism>
<dbReference type="InterPro" id="IPR023302">
    <property type="entry name" value="Pept_S9A_N"/>
</dbReference>
<dbReference type="Gene3D" id="2.130.10.120">
    <property type="entry name" value="Prolyl oligopeptidase, N-terminal domain"/>
    <property type="match status" value="1"/>
</dbReference>
<keyword evidence="2" id="KW-0645">Protease</keyword>
<comment type="similarity">
    <text evidence="1">Belongs to the peptidase S9A family.</text>
</comment>
<dbReference type="SUPFAM" id="SSF50993">
    <property type="entry name" value="Peptidase/esterase 'gauge' domain"/>
    <property type="match status" value="1"/>
</dbReference>
<dbReference type="GO" id="GO:0006508">
    <property type="term" value="P:proteolysis"/>
    <property type="evidence" value="ECO:0007669"/>
    <property type="project" value="UniProtKB-KW"/>
</dbReference>
<keyword evidence="8" id="KW-1185">Reference proteome</keyword>
<evidence type="ECO:0000259" key="5">
    <source>
        <dbReference type="Pfam" id="PF00326"/>
    </source>
</evidence>
<accession>A0A6B2M1X2</accession>
<gene>
    <name evidence="7" type="ORF">G0Q06_07940</name>
</gene>
<dbReference type="InterPro" id="IPR002470">
    <property type="entry name" value="Peptidase_S9A"/>
</dbReference>
<dbReference type="GO" id="GO:0004252">
    <property type="term" value="F:serine-type endopeptidase activity"/>
    <property type="evidence" value="ECO:0007669"/>
    <property type="project" value="InterPro"/>
</dbReference>
<evidence type="ECO:0000256" key="2">
    <source>
        <dbReference type="ARBA" id="ARBA00022670"/>
    </source>
</evidence>
<dbReference type="Proteomes" id="UP000478417">
    <property type="component" value="Unassembled WGS sequence"/>
</dbReference>
<dbReference type="InterPro" id="IPR051543">
    <property type="entry name" value="Serine_Peptidase_S9A"/>
</dbReference>
<dbReference type="AlphaFoldDB" id="A0A6B2M1X2"/>
<dbReference type="RefSeq" id="WP_163964204.1">
    <property type="nucleotide sequence ID" value="NZ_JAAGNX010000002.1"/>
</dbReference>
<dbReference type="PANTHER" id="PTHR11757:SF19">
    <property type="entry name" value="PROLYL ENDOPEPTIDASE-LIKE"/>
    <property type="match status" value="1"/>
</dbReference>
<dbReference type="PRINTS" id="PR00862">
    <property type="entry name" value="PROLIGOPTASE"/>
</dbReference>
<evidence type="ECO:0000256" key="3">
    <source>
        <dbReference type="ARBA" id="ARBA00022801"/>
    </source>
</evidence>
<evidence type="ECO:0000259" key="6">
    <source>
        <dbReference type="Pfam" id="PF02897"/>
    </source>
</evidence>
<dbReference type="EMBL" id="JAAGNX010000002">
    <property type="protein sequence ID" value="NDV62376.1"/>
    <property type="molecule type" value="Genomic_DNA"/>
</dbReference>
<dbReference type="InterPro" id="IPR001375">
    <property type="entry name" value="Peptidase_S9_cat"/>
</dbReference>
<dbReference type="Gene3D" id="3.40.50.1820">
    <property type="entry name" value="alpha/beta hydrolase"/>
    <property type="match status" value="1"/>
</dbReference>
<proteinExistence type="inferred from homology"/>
<dbReference type="PANTHER" id="PTHR11757">
    <property type="entry name" value="PROTEASE FAMILY S9A OLIGOPEPTIDASE"/>
    <property type="match status" value="1"/>
</dbReference>
<dbReference type="Pfam" id="PF02897">
    <property type="entry name" value="Peptidase_S9_N"/>
    <property type="match status" value="1"/>
</dbReference>